<proteinExistence type="inferred from homology"/>
<evidence type="ECO:0000256" key="3">
    <source>
        <dbReference type="ARBA" id="ARBA00023125"/>
    </source>
</evidence>
<dbReference type="Gene3D" id="1.10.10.10">
    <property type="entry name" value="Winged helix-like DNA-binding domain superfamily/Winged helix DNA-binding domain"/>
    <property type="match status" value="1"/>
</dbReference>
<gene>
    <name evidence="7" type="ORF">JI739_07475</name>
</gene>
<dbReference type="PROSITE" id="PS50931">
    <property type="entry name" value="HTH_LYSR"/>
    <property type="match status" value="1"/>
</dbReference>
<dbReference type="Pfam" id="PF00126">
    <property type="entry name" value="HTH_1"/>
    <property type="match status" value="1"/>
</dbReference>
<dbReference type="AlphaFoldDB" id="A0A937D2Y3"/>
<sequence length="321" mass="35883">MRFNKLDLNLLVALDALLDEASISRAAERLHMSQSAMSNALARLRDYFEDELLVQVGRRMEPTPRAEVLRDAVRDVLLRVDHSIVAQPQFVPAREQREFRFFISDYTLSVLMPHVLARAAIEAPHVRFALLPQVENPSRALERGEVDLLVLPGDYCSGEHPTQALFDERFCCVVWSGSRLAQGQLTLERYLDAGHVVMQPANVGQPAFEESFTRRHGVARRVDVRSYSFAVTPALVVGTDRIATVHTRLARLAARTLPLVVHPPPFDMPAMTQTLQWHKYRTNDPGIQWMRGLMQAAVREMDGEDSEGLGTGGQGSGNPGP</sequence>
<evidence type="ECO:0000256" key="1">
    <source>
        <dbReference type="ARBA" id="ARBA00009437"/>
    </source>
</evidence>
<evidence type="ECO:0000313" key="8">
    <source>
        <dbReference type="Proteomes" id="UP000613011"/>
    </source>
</evidence>
<dbReference type="Pfam" id="PF03466">
    <property type="entry name" value="LysR_substrate"/>
    <property type="match status" value="1"/>
</dbReference>
<comment type="caution">
    <text evidence="7">The sequence shown here is derived from an EMBL/GenBank/DDBJ whole genome shotgun (WGS) entry which is preliminary data.</text>
</comment>
<dbReference type="SUPFAM" id="SSF53850">
    <property type="entry name" value="Periplasmic binding protein-like II"/>
    <property type="match status" value="1"/>
</dbReference>
<accession>A0A937D2Y3</accession>
<evidence type="ECO:0000256" key="5">
    <source>
        <dbReference type="SAM" id="MobiDB-lite"/>
    </source>
</evidence>
<evidence type="ECO:0000259" key="6">
    <source>
        <dbReference type="PROSITE" id="PS50931"/>
    </source>
</evidence>
<dbReference type="InterPro" id="IPR036390">
    <property type="entry name" value="WH_DNA-bd_sf"/>
</dbReference>
<keyword evidence="3" id="KW-0238">DNA-binding</keyword>
<reference evidence="7" key="1">
    <citation type="submission" date="2021-01" db="EMBL/GenBank/DDBJ databases">
        <title>Ramlibacter sp. strain AW1 16S ribosomal RNA gene Genome sequencing and assembly.</title>
        <authorList>
            <person name="Kang M."/>
        </authorList>
    </citation>
    <scope>NUCLEOTIDE SEQUENCE</scope>
    <source>
        <strain evidence="7">AW1</strain>
    </source>
</reference>
<dbReference type="InterPro" id="IPR036388">
    <property type="entry name" value="WH-like_DNA-bd_sf"/>
</dbReference>
<dbReference type="CDD" id="cd08462">
    <property type="entry name" value="PBP2_NodD"/>
    <property type="match status" value="1"/>
</dbReference>
<feature type="domain" description="HTH lysR-type" evidence="6">
    <location>
        <begin position="6"/>
        <end position="63"/>
    </location>
</feature>
<dbReference type="InterPro" id="IPR037416">
    <property type="entry name" value="NodD_PBP2"/>
</dbReference>
<feature type="compositionally biased region" description="Gly residues" evidence="5">
    <location>
        <begin position="309"/>
        <end position="321"/>
    </location>
</feature>
<dbReference type="InterPro" id="IPR005119">
    <property type="entry name" value="LysR_subst-bd"/>
</dbReference>
<comment type="similarity">
    <text evidence="1">Belongs to the LysR transcriptional regulatory family.</text>
</comment>
<dbReference type="PRINTS" id="PR00039">
    <property type="entry name" value="HTHLYSR"/>
</dbReference>
<name>A0A937D2Y3_9BURK</name>
<organism evidence="7 8">
    <name type="scientific">Ramlibacter aurantiacus</name>
    <dbReference type="NCBI Taxonomy" id="2801330"/>
    <lineage>
        <taxon>Bacteria</taxon>
        <taxon>Pseudomonadati</taxon>
        <taxon>Pseudomonadota</taxon>
        <taxon>Betaproteobacteria</taxon>
        <taxon>Burkholderiales</taxon>
        <taxon>Comamonadaceae</taxon>
        <taxon>Ramlibacter</taxon>
    </lineage>
</organism>
<evidence type="ECO:0000256" key="4">
    <source>
        <dbReference type="ARBA" id="ARBA00023163"/>
    </source>
</evidence>
<feature type="region of interest" description="Disordered" evidence="5">
    <location>
        <begin position="301"/>
        <end position="321"/>
    </location>
</feature>
<dbReference type="PANTHER" id="PTHR30118">
    <property type="entry name" value="HTH-TYPE TRANSCRIPTIONAL REGULATOR LEUO-RELATED"/>
    <property type="match status" value="1"/>
</dbReference>
<keyword evidence="8" id="KW-1185">Reference proteome</keyword>
<evidence type="ECO:0000313" key="7">
    <source>
        <dbReference type="EMBL" id="MBL0420185.1"/>
    </source>
</evidence>
<dbReference type="RefSeq" id="WP_201683171.1">
    <property type="nucleotide sequence ID" value="NZ_JAEQNA010000001.1"/>
</dbReference>
<dbReference type="InterPro" id="IPR000847">
    <property type="entry name" value="LysR_HTH_N"/>
</dbReference>
<keyword evidence="2" id="KW-0805">Transcription regulation</keyword>
<dbReference type="InterPro" id="IPR050389">
    <property type="entry name" value="LysR-type_TF"/>
</dbReference>
<dbReference type="EMBL" id="JAEQNA010000001">
    <property type="protein sequence ID" value="MBL0420185.1"/>
    <property type="molecule type" value="Genomic_DNA"/>
</dbReference>
<keyword evidence="4" id="KW-0804">Transcription</keyword>
<dbReference type="Gene3D" id="3.40.190.10">
    <property type="entry name" value="Periplasmic binding protein-like II"/>
    <property type="match status" value="2"/>
</dbReference>
<dbReference type="GO" id="GO:0003700">
    <property type="term" value="F:DNA-binding transcription factor activity"/>
    <property type="evidence" value="ECO:0007669"/>
    <property type="project" value="InterPro"/>
</dbReference>
<dbReference type="SUPFAM" id="SSF46785">
    <property type="entry name" value="Winged helix' DNA-binding domain"/>
    <property type="match status" value="1"/>
</dbReference>
<dbReference type="PANTHER" id="PTHR30118:SF6">
    <property type="entry name" value="HTH-TYPE TRANSCRIPTIONAL REGULATOR LEUO"/>
    <property type="match status" value="1"/>
</dbReference>
<evidence type="ECO:0000256" key="2">
    <source>
        <dbReference type="ARBA" id="ARBA00023015"/>
    </source>
</evidence>
<dbReference type="GO" id="GO:0003677">
    <property type="term" value="F:DNA binding"/>
    <property type="evidence" value="ECO:0007669"/>
    <property type="project" value="UniProtKB-KW"/>
</dbReference>
<dbReference type="Proteomes" id="UP000613011">
    <property type="component" value="Unassembled WGS sequence"/>
</dbReference>
<protein>
    <submittedName>
        <fullName evidence="7">LysR family transcriptional regulator</fullName>
    </submittedName>
</protein>